<keyword evidence="4 10" id="KW-0436">Ligase</keyword>
<dbReference type="Pfam" id="PF00750">
    <property type="entry name" value="tRNA-synt_1d"/>
    <property type="match status" value="2"/>
</dbReference>
<evidence type="ECO:0000256" key="5">
    <source>
        <dbReference type="ARBA" id="ARBA00022741"/>
    </source>
</evidence>
<feature type="region of interest" description="Disordered" evidence="12">
    <location>
        <begin position="1"/>
        <end position="46"/>
    </location>
</feature>
<comment type="subcellular location">
    <subcellularLocation>
        <location evidence="1 10">Cytoplasm</location>
    </subcellularLocation>
</comment>
<gene>
    <name evidence="10" type="primary">argS</name>
    <name evidence="15" type="ORF">SAMN04487966_102253</name>
</gene>
<dbReference type="PROSITE" id="PS00178">
    <property type="entry name" value="AA_TRNA_LIGASE_I"/>
    <property type="match status" value="1"/>
</dbReference>
<dbReference type="Gene3D" id="1.10.730.10">
    <property type="entry name" value="Isoleucyl-tRNA Synthetase, Domain 1"/>
    <property type="match status" value="1"/>
</dbReference>
<comment type="subunit">
    <text evidence="10">Monomer.</text>
</comment>
<dbReference type="SUPFAM" id="SSF47323">
    <property type="entry name" value="Anticodon-binding domain of a subclass of class I aminoacyl-tRNA synthetases"/>
    <property type="match status" value="1"/>
</dbReference>
<evidence type="ECO:0000313" key="16">
    <source>
        <dbReference type="Proteomes" id="UP000198881"/>
    </source>
</evidence>
<evidence type="ECO:0000256" key="9">
    <source>
        <dbReference type="ARBA" id="ARBA00049339"/>
    </source>
</evidence>
<dbReference type="GO" id="GO:0004814">
    <property type="term" value="F:arginine-tRNA ligase activity"/>
    <property type="evidence" value="ECO:0007669"/>
    <property type="project" value="UniProtKB-UniRule"/>
</dbReference>
<evidence type="ECO:0000256" key="11">
    <source>
        <dbReference type="RuleBase" id="RU363038"/>
    </source>
</evidence>
<evidence type="ECO:0000256" key="3">
    <source>
        <dbReference type="ARBA" id="ARBA00022490"/>
    </source>
</evidence>
<keyword evidence="7 10" id="KW-0648">Protein biosynthesis</keyword>
<feature type="short sequence motif" description="'HIGH' region" evidence="10">
    <location>
        <begin position="180"/>
        <end position="190"/>
    </location>
</feature>
<dbReference type="EMBL" id="FPCG01000002">
    <property type="protein sequence ID" value="SFV21236.1"/>
    <property type="molecule type" value="Genomic_DNA"/>
</dbReference>
<dbReference type="NCBIfam" id="TIGR00456">
    <property type="entry name" value="argS"/>
    <property type="match status" value="1"/>
</dbReference>
<keyword evidence="5 10" id="KW-0547">Nucleotide-binding</keyword>
<dbReference type="SMART" id="SM00836">
    <property type="entry name" value="DALR_1"/>
    <property type="match status" value="1"/>
</dbReference>
<dbReference type="CDD" id="cd00671">
    <property type="entry name" value="ArgRS_core"/>
    <property type="match status" value="1"/>
</dbReference>
<keyword evidence="3 10" id="KW-0963">Cytoplasm</keyword>
<evidence type="ECO:0000256" key="12">
    <source>
        <dbReference type="SAM" id="MobiDB-lite"/>
    </source>
</evidence>
<dbReference type="GO" id="GO:0005737">
    <property type="term" value="C:cytoplasm"/>
    <property type="evidence" value="ECO:0007669"/>
    <property type="project" value="UniProtKB-SubCell"/>
</dbReference>
<dbReference type="Gene3D" id="3.40.50.620">
    <property type="entry name" value="HUPs"/>
    <property type="match status" value="1"/>
</dbReference>
<evidence type="ECO:0000256" key="4">
    <source>
        <dbReference type="ARBA" id="ARBA00022598"/>
    </source>
</evidence>
<organism evidence="15 16">
    <name type="scientific">Micrococcus terreus</name>
    <dbReference type="NCBI Taxonomy" id="574650"/>
    <lineage>
        <taxon>Bacteria</taxon>
        <taxon>Bacillati</taxon>
        <taxon>Actinomycetota</taxon>
        <taxon>Actinomycetes</taxon>
        <taxon>Micrococcales</taxon>
        <taxon>Micrococcaceae</taxon>
        <taxon>Micrococcus</taxon>
    </lineage>
</organism>
<sequence length="601" mass="65290">MTGLDHSTPSRPVAPNRRGGIAGADASRPRHGRHRIGEGQRQNPRLWQVTPEELSSLLSACLRESIDAGEISLDAADVPATVKVERPKSREHGDWATNVALQLSKKAGMNPREFATVLATRVQDRDGIASVDIAGPGFLNITLDAAAAGELARAIVEAGAEYGRNAVLAGRTVNMEFVSANPTGPLHIGHTRWAALGDSIARLLAASGADVTAEYYINDAGSQMNVFAQSVYNRLHGLPVPEGGYPGAYVQELADQVLTEHPDVRNLTEEAALPVIRESAYRFQLQDIRDTLDAFDVHFDVWFSEKDLHESGAIEDAVARLREQGHIEDRDGAVWLRTTDFGDDKDRVLIRANGEPTYFAADAAYYLSKKDRGFPEKIYLLGADHHGYVGRLKAIAACAGDDPNHNIEILIGQLISVNGAKLSKRAGNIIELKDLVQWLGKDALRYSLARYPADSPITIDPEVLQSRTNDNPVFYVQYAHARTRGAARTAEAAGVDRGAFDAALLTDPTESELLARLGEFPSVVGQAAKLREPHRVARHLELLASAYHSWYAVCRIVPVAGEDGPGEISDLNRTRLWLNEATAQVLANGLALLGVSAPERM</sequence>
<evidence type="ECO:0000256" key="7">
    <source>
        <dbReference type="ARBA" id="ARBA00022917"/>
    </source>
</evidence>
<evidence type="ECO:0000256" key="2">
    <source>
        <dbReference type="ARBA" id="ARBA00005594"/>
    </source>
</evidence>
<feature type="domain" description="Arginyl tRNA synthetase N-terminal" evidence="14">
    <location>
        <begin position="52"/>
        <end position="143"/>
    </location>
</feature>
<dbReference type="InterPro" id="IPR001412">
    <property type="entry name" value="aa-tRNA-synth_I_CS"/>
</dbReference>
<keyword evidence="16" id="KW-1185">Reference proteome</keyword>
<keyword evidence="6 10" id="KW-0067">ATP-binding</keyword>
<accession>A0A1I7MH35</accession>
<feature type="domain" description="DALR anticodon binding" evidence="13">
    <location>
        <begin position="476"/>
        <end position="601"/>
    </location>
</feature>
<dbReference type="STRING" id="574650.SAMN04487966_102253"/>
<reference evidence="15 16" key="1">
    <citation type="submission" date="2016-10" db="EMBL/GenBank/DDBJ databases">
        <authorList>
            <person name="de Groot N.N."/>
        </authorList>
    </citation>
    <scope>NUCLEOTIDE SEQUENCE [LARGE SCALE GENOMIC DNA]</scope>
    <source>
        <strain evidence="15 16">CGMCC 1.7054</strain>
    </source>
</reference>
<evidence type="ECO:0000256" key="1">
    <source>
        <dbReference type="ARBA" id="ARBA00004496"/>
    </source>
</evidence>
<dbReference type="Proteomes" id="UP000198881">
    <property type="component" value="Unassembled WGS sequence"/>
</dbReference>
<evidence type="ECO:0000256" key="8">
    <source>
        <dbReference type="ARBA" id="ARBA00023146"/>
    </source>
</evidence>
<dbReference type="SUPFAM" id="SSF52374">
    <property type="entry name" value="Nucleotidylyl transferase"/>
    <property type="match status" value="1"/>
</dbReference>
<dbReference type="FunFam" id="1.10.730.10:FF:000008">
    <property type="entry name" value="Arginine--tRNA ligase"/>
    <property type="match status" value="1"/>
</dbReference>
<evidence type="ECO:0000259" key="13">
    <source>
        <dbReference type="SMART" id="SM00836"/>
    </source>
</evidence>
<evidence type="ECO:0000259" key="14">
    <source>
        <dbReference type="SMART" id="SM01016"/>
    </source>
</evidence>
<proteinExistence type="inferred from homology"/>
<dbReference type="InterPro" id="IPR008909">
    <property type="entry name" value="DALR_anticod-bd"/>
</dbReference>
<comment type="similarity">
    <text evidence="2 10 11">Belongs to the class-I aminoacyl-tRNA synthetase family.</text>
</comment>
<dbReference type="EC" id="6.1.1.19" evidence="10"/>
<dbReference type="SMART" id="SM01016">
    <property type="entry name" value="Arg_tRNA_synt_N"/>
    <property type="match status" value="1"/>
</dbReference>
<keyword evidence="8 10" id="KW-0030">Aminoacyl-tRNA synthetase</keyword>
<dbReference type="Pfam" id="PF05746">
    <property type="entry name" value="DALR_1"/>
    <property type="match status" value="1"/>
</dbReference>
<protein>
    <recommendedName>
        <fullName evidence="10">Arginine--tRNA ligase</fullName>
        <ecNumber evidence="10">6.1.1.19</ecNumber>
    </recommendedName>
    <alternativeName>
        <fullName evidence="10">Arginyl-tRNA synthetase</fullName>
        <shortName evidence="10">ArgRS</shortName>
    </alternativeName>
</protein>
<dbReference type="Gene3D" id="3.30.1360.70">
    <property type="entry name" value="Arginyl tRNA synthetase N-terminal domain"/>
    <property type="match status" value="1"/>
</dbReference>
<dbReference type="Pfam" id="PF03485">
    <property type="entry name" value="Arg_tRNA_synt_N"/>
    <property type="match status" value="1"/>
</dbReference>
<dbReference type="InterPro" id="IPR005148">
    <property type="entry name" value="Arg-tRNA-synth_N"/>
</dbReference>
<dbReference type="PANTHER" id="PTHR11956:SF5">
    <property type="entry name" value="ARGININE--TRNA LIGASE, CYTOPLASMIC"/>
    <property type="match status" value="1"/>
</dbReference>
<dbReference type="InterPro" id="IPR036695">
    <property type="entry name" value="Arg-tRNA-synth_N_sf"/>
</dbReference>
<dbReference type="InterPro" id="IPR009080">
    <property type="entry name" value="tRNAsynth_Ia_anticodon-bd"/>
</dbReference>
<dbReference type="HAMAP" id="MF_00123">
    <property type="entry name" value="Arg_tRNA_synth"/>
    <property type="match status" value="1"/>
</dbReference>
<comment type="catalytic activity">
    <reaction evidence="9 10">
        <text>tRNA(Arg) + L-arginine + ATP = L-arginyl-tRNA(Arg) + AMP + diphosphate</text>
        <dbReference type="Rhea" id="RHEA:20301"/>
        <dbReference type="Rhea" id="RHEA-COMP:9658"/>
        <dbReference type="Rhea" id="RHEA-COMP:9673"/>
        <dbReference type="ChEBI" id="CHEBI:30616"/>
        <dbReference type="ChEBI" id="CHEBI:32682"/>
        <dbReference type="ChEBI" id="CHEBI:33019"/>
        <dbReference type="ChEBI" id="CHEBI:78442"/>
        <dbReference type="ChEBI" id="CHEBI:78513"/>
        <dbReference type="ChEBI" id="CHEBI:456215"/>
        <dbReference type="EC" id="6.1.1.19"/>
    </reaction>
</comment>
<dbReference type="PRINTS" id="PR01038">
    <property type="entry name" value="TRNASYNTHARG"/>
</dbReference>
<dbReference type="AlphaFoldDB" id="A0A1I7MH35"/>
<dbReference type="InterPro" id="IPR035684">
    <property type="entry name" value="ArgRS_core"/>
</dbReference>
<evidence type="ECO:0000256" key="10">
    <source>
        <dbReference type="HAMAP-Rule" id="MF_00123"/>
    </source>
</evidence>
<dbReference type="GO" id="GO:0005524">
    <property type="term" value="F:ATP binding"/>
    <property type="evidence" value="ECO:0007669"/>
    <property type="project" value="UniProtKB-UniRule"/>
</dbReference>
<feature type="compositionally biased region" description="Polar residues" evidence="12">
    <location>
        <begin position="1"/>
        <end position="10"/>
    </location>
</feature>
<dbReference type="PANTHER" id="PTHR11956">
    <property type="entry name" value="ARGINYL-TRNA SYNTHETASE"/>
    <property type="match status" value="1"/>
</dbReference>
<evidence type="ECO:0000256" key="6">
    <source>
        <dbReference type="ARBA" id="ARBA00022840"/>
    </source>
</evidence>
<name>A0A1I7MH35_9MICC</name>
<dbReference type="SUPFAM" id="SSF55190">
    <property type="entry name" value="Arginyl-tRNA synthetase (ArgRS), N-terminal 'additional' domain"/>
    <property type="match status" value="1"/>
</dbReference>
<dbReference type="GO" id="GO:0006420">
    <property type="term" value="P:arginyl-tRNA aminoacylation"/>
    <property type="evidence" value="ECO:0007669"/>
    <property type="project" value="UniProtKB-UniRule"/>
</dbReference>
<dbReference type="InterPro" id="IPR014729">
    <property type="entry name" value="Rossmann-like_a/b/a_fold"/>
</dbReference>
<dbReference type="InterPro" id="IPR001278">
    <property type="entry name" value="Arg-tRNA-ligase"/>
</dbReference>
<evidence type="ECO:0000313" key="15">
    <source>
        <dbReference type="EMBL" id="SFV21236.1"/>
    </source>
</evidence>